<dbReference type="PANTHER" id="PTHR36234:SF5">
    <property type="entry name" value="LYSYL ENDOPEPTIDASE"/>
    <property type="match status" value="1"/>
</dbReference>
<evidence type="ECO:0000313" key="3">
    <source>
        <dbReference type="EMBL" id="OQX04013.1"/>
    </source>
</evidence>
<feature type="domain" description="Peptidase S1" evidence="2">
    <location>
        <begin position="268"/>
        <end position="466"/>
    </location>
</feature>
<name>A0A1Y1QEV0_9GAMM</name>
<dbReference type="Proteomes" id="UP000192491">
    <property type="component" value="Unassembled WGS sequence"/>
</dbReference>
<proteinExistence type="predicted"/>
<organism evidence="3 4">
    <name type="scientific">Thiothrix lacustris</name>
    <dbReference type="NCBI Taxonomy" id="525917"/>
    <lineage>
        <taxon>Bacteria</taxon>
        <taxon>Pseudomonadati</taxon>
        <taxon>Pseudomonadota</taxon>
        <taxon>Gammaproteobacteria</taxon>
        <taxon>Thiotrichales</taxon>
        <taxon>Thiotrichaceae</taxon>
        <taxon>Thiothrix</taxon>
    </lineage>
</organism>
<dbReference type="InterPro" id="IPR043504">
    <property type="entry name" value="Peptidase_S1_PA_chymotrypsin"/>
</dbReference>
<dbReference type="EMBL" id="MTEJ01000364">
    <property type="protein sequence ID" value="OQX04013.1"/>
    <property type="molecule type" value="Genomic_DNA"/>
</dbReference>
<dbReference type="InterPro" id="IPR001254">
    <property type="entry name" value="Trypsin_dom"/>
</dbReference>
<dbReference type="Gene3D" id="2.40.10.10">
    <property type="entry name" value="Trypsin-like serine proteases"/>
    <property type="match status" value="2"/>
</dbReference>
<feature type="signal peptide" evidence="1">
    <location>
        <begin position="1"/>
        <end position="23"/>
    </location>
</feature>
<dbReference type="Pfam" id="PF00089">
    <property type="entry name" value="Trypsin"/>
    <property type="match status" value="1"/>
</dbReference>
<dbReference type="GO" id="GO:0006508">
    <property type="term" value="P:proteolysis"/>
    <property type="evidence" value="ECO:0007669"/>
    <property type="project" value="InterPro"/>
</dbReference>
<dbReference type="AlphaFoldDB" id="A0A1Y1QEV0"/>
<evidence type="ECO:0000259" key="2">
    <source>
        <dbReference type="Pfam" id="PF00089"/>
    </source>
</evidence>
<evidence type="ECO:0000256" key="1">
    <source>
        <dbReference type="SAM" id="SignalP"/>
    </source>
</evidence>
<protein>
    <recommendedName>
        <fullName evidence="2">Peptidase S1 domain-containing protein</fullName>
    </recommendedName>
</protein>
<evidence type="ECO:0000313" key="4">
    <source>
        <dbReference type="Proteomes" id="UP000192491"/>
    </source>
</evidence>
<comment type="caution">
    <text evidence="3">The sequence shown here is derived from an EMBL/GenBank/DDBJ whole genome shotgun (WGS) entry which is preliminary data.</text>
</comment>
<dbReference type="InterPro" id="IPR009003">
    <property type="entry name" value="Peptidase_S1_PA"/>
</dbReference>
<dbReference type="PANTHER" id="PTHR36234">
    <property type="entry name" value="LYSYL ENDOPEPTIDASE"/>
    <property type="match status" value="1"/>
</dbReference>
<feature type="chain" id="PRO_5012056107" description="Peptidase S1 domain-containing protein" evidence="1">
    <location>
        <begin position="24"/>
        <end position="477"/>
    </location>
</feature>
<dbReference type="SUPFAM" id="SSF50494">
    <property type="entry name" value="Trypsin-like serine proteases"/>
    <property type="match status" value="1"/>
</dbReference>
<dbReference type="GO" id="GO:0004252">
    <property type="term" value="F:serine-type endopeptidase activity"/>
    <property type="evidence" value="ECO:0007669"/>
    <property type="project" value="InterPro"/>
</dbReference>
<sequence>MKPLLTTISATALALMLTCPASAEEVKVDGAAFANPTASLEAAPDKLHLDPATLPQRASRGGFNQSDVVLPGLTVEEIKRLQQTDGSNERGLRVGIGRDIPDSFGEASGWNWVAVDGGKVAYLGVTSPGAVRIRAQLQVGELPEGVELRFFAPTEAATVYGPFTRTELANQPKDAAGKTLFWSPSVAGDALKVEVFLPDEVEPAAIQVGIPQLSHIVLDPLSGKSQDGVLEANTASCFIDAACLTPEWQQIGRSAGGYFYHDDQDGHTGFCSGTLVNTTVGNKVPYFLTANHCVDSATEASSMNFFWQYANSACGSNDAGQRALFTSGAKFLTTSADVDTTLVQLNDYPPGVSYFTGWSTTAFNPQEQVGGVLHAGFEDSITPKAYAQGDFLAFLDIVNHQAVVSNAGKRAAVQWTHGITAPGSSGSGLWAVQSDGYYLKGLLSSGTSSCSNPTGLDFYTRMDQAYPMLKPWLNPAK</sequence>
<reference evidence="3 4" key="1">
    <citation type="submission" date="2017-01" db="EMBL/GenBank/DDBJ databases">
        <title>Novel large sulfur bacteria in the metagenomes of groundwater-fed chemosynthetic microbial mats in the Lake Huron basin.</title>
        <authorList>
            <person name="Sharrar A.M."/>
            <person name="Flood B.E."/>
            <person name="Bailey J.V."/>
            <person name="Jones D.S."/>
            <person name="Biddanda B."/>
            <person name="Ruberg S.A."/>
            <person name="Marcus D.N."/>
            <person name="Dick G.J."/>
        </authorList>
    </citation>
    <scope>NUCLEOTIDE SEQUENCE [LARGE SCALE GENOMIC DNA]</scope>
    <source>
        <strain evidence="3">A8</strain>
    </source>
</reference>
<accession>A0A1Y1QEV0</accession>
<keyword evidence="1" id="KW-0732">Signal</keyword>
<gene>
    <name evidence="3" type="ORF">BWK73_37555</name>
</gene>